<dbReference type="Proteomes" id="UP000826656">
    <property type="component" value="Unassembled WGS sequence"/>
</dbReference>
<organism evidence="2 3">
    <name type="scientific">Solanum tuberosum</name>
    <name type="common">Potato</name>
    <dbReference type="NCBI Taxonomy" id="4113"/>
    <lineage>
        <taxon>Eukaryota</taxon>
        <taxon>Viridiplantae</taxon>
        <taxon>Streptophyta</taxon>
        <taxon>Embryophyta</taxon>
        <taxon>Tracheophyta</taxon>
        <taxon>Spermatophyta</taxon>
        <taxon>Magnoliopsida</taxon>
        <taxon>eudicotyledons</taxon>
        <taxon>Gunneridae</taxon>
        <taxon>Pentapetalae</taxon>
        <taxon>asterids</taxon>
        <taxon>lamiids</taxon>
        <taxon>Solanales</taxon>
        <taxon>Solanaceae</taxon>
        <taxon>Solanoideae</taxon>
        <taxon>Solaneae</taxon>
        <taxon>Solanum</taxon>
    </lineage>
</organism>
<feature type="compositionally biased region" description="Basic and acidic residues" evidence="1">
    <location>
        <begin position="45"/>
        <end position="56"/>
    </location>
</feature>
<accession>A0ABQ7WDQ4</accession>
<evidence type="ECO:0000313" key="2">
    <source>
        <dbReference type="EMBL" id="KAH0778839.1"/>
    </source>
</evidence>
<evidence type="ECO:0000313" key="3">
    <source>
        <dbReference type="Proteomes" id="UP000826656"/>
    </source>
</evidence>
<proteinExistence type="predicted"/>
<keyword evidence="3" id="KW-1185">Reference proteome</keyword>
<gene>
    <name evidence="2" type="ORF">KY290_005266</name>
</gene>
<evidence type="ECO:0000256" key="1">
    <source>
        <dbReference type="SAM" id="MobiDB-lite"/>
    </source>
</evidence>
<sequence>MGTRAPNLSSEVIIHDYYCTHEVKDELENLTVGDDLLPPRPLSRCAKEHGGTHGEIPEEQGSTWKSMIGWEAQEPLPVVVGHLVKDGEATTDNHDERKEAEDKAVYGGDSVEGCGGEPKV</sequence>
<name>A0ABQ7WDQ4_SOLTU</name>
<feature type="region of interest" description="Disordered" evidence="1">
    <location>
        <begin position="87"/>
        <end position="120"/>
    </location>
</feature>
<protein>
    <submittedName>
        <fullName evidence="2">Uncharacterized protein</fullName>
    </submittedName>
</protein>
<feature type="region of interest" description="Disordered" evidence="1">
    <location>
        <begin position="37"/>
        <end position="60"/>
    </location>
</feature>
<feature type="compositionally biased region" description="Basic and acidic residues" evidence="1">
    <location>
        <begin position="87"/>
        <end position="104"/>
    </location>
</feature>
<comment type="caution">
    <text evidence="2">The sequence shown here is derived from an EMBL/GenBank/DDBJ whole genome shotgun (WGS) entry which is preliminary data.</text>
</comment>
<dbReference type="EMBL" id="JAIVGD010000002">
    <property type="protein sequence ID" value="KAH0778839.1"/>
    <property type="molecule type" value="Genomic_DNA"/>
</dbReference>
<reference evidence="2 3" key="1">
    <citation type="journal article" date="2021" name="bioRxiv">
        <title>Chromosome-scale and haplotype-resolved genome assembly of a tetraploid potato cultivar.</title>
        <authorList>
            <person name="Sun H."/>
            <person name="Jiao W.-B."/>
            <person name="Krause K."/>
            <person name="Campoy J.A."/>
            <person name="Goel M."/>
            <person name="Folz-Donahue K."/>
            <person name="Kukat C."/>
            <person name="Huettel B."/>
            <person name="Schneeberger K."/>
        </authorList>
    </citation>
    <scope>NUCLEOTIDE SEQUENCE [LARGE SCALE GENOMIC DNA]</scope>
    <source>
        <strain evidence="2">SolTubOtavaFocal</strain>
        <tissue evidence="2">Leaves</tissue>
    </source>
</reference>